<feature type="region of interest" description="Disordered" evidence="2">
    <location>
        <begin position="341"/>
        <end position="365"/>
    </location>
</feature>
<evidence type="ECO:0000256" key="1">
    <source>
        <dbReference type="SAM" id="Coils"/>
    </source>
</evidence>
<dbReference type="eggNOG" id="ENOG502QVXD">
    <property type="taxonomic scope" value="Eukaryota"/>
</dbReference>
<proteinExistence type="predicted"/>
<dbReference type="Proteomes" id="UP000095282">
    <property type="component" value="Unplaced"/>
</dbReference>
<feature type="compositionally biased region" description="Low complexity" evidence="2">
    <location>
        <begin position="29"/>
        <end position="136"/>
    </location>
</feature>
<keyword evidence="1" id="KW-0175">Coiled coil</keyword>
<sequence>MDPLEMQRHHEMMIRQHHQGQLVPHHQPQYHQQDGAPHQQQNQQPLQHHEQQGQQGQLQQQQQSQQQGHQGAHHQMPLHGQQYQQQQGQQGQQQLQHQPQGQQQPHHQIPQQQHQLQQLQHHHQGQQPAHQHGQAQFPPPHFYHAHQAHQNHFQHFAQHPQLPQNHLDEQRRMQEHQRQLFLQQQKEQQVQQKKALEKAKKSRKRENRKSRLVVVISSISINSNRCSCSSGPSRTQWVSTQLSDRYRWFVRWEAPLESAHAKCRDVSRPLDPLQTFITNISVSQPGEVIVLDDAPMRAPASVQVMGHMPPPHMRPPGSVQAFQQPAPLFYPMTVQPAFPSHFMPPTPRPSHQPAQPAPMPAPEPAPVQIASTEEVEGLRRKLDDKNRELLLAQNKISELERTVHDQNERTGTLNMELAGLQKENGRLRDGMERANGEVERIQRELADRLAETEALRAELDRMRAERLIAQTVEPSELRQSNTPDSRKDSPTIQPVVESPMEAVREEVALKEPQEFGFEEGGHYQEPYQPDFYQEEATYEVQEYPSPVPEALEFEEVPYEGQGSSGAQGAQEDQERQGSSFAQWNQMARQAQDFGAQGAQEDQGSSFDQWNPEQAQDFQENQEAYWAPAEPAGPQEAQFQNVDWNEARGHYPREAPIEDRRAPEARYPREAPIEDWKVQEAPIREPVAPEAVPNAQLRPVPIQIKLEPVEQGEMLEEQEAHPEMAQEAQEEMPRLERMEGQDDVVEVAFLPTEPPHLETFEQAVKYWEEKFGSECFEEAYWMAHEEPLKWNINVRRFFFNPDGEEEVPQKVDSCCPNSYTFYGRVLSKKNGKGQKKRWLSLDPSIRAEWKRLWMVVGDIQRKQNRLRLVDICDKDGQVVPLC</sequence>
<dbReference type="AlphaFoldDB" id="A0A1I7U5E3"/>
<evidence type="ECO:0000313" key="3">
    <source>
        <dbReference type="Proteomes" id="UP000095282"/>
    </source>
</evidence>
<accession>A0A1I7U5E3</accession>
<feature type="region of interest" description="Disordered" evidence="2">
    <location>
        <begin position="472"/>
        <end position="493"/>
    </location>
</feature>
<feature type="coiled-coil region" evidence="1">
    <location>
        <begin position="375"/>
        <end position="465"/>
    </location>
</feature>
<organism evidence="3 4">
    <name type="scientific">Caenorhabditis tropicalis</name>
    <dbReference type="NCBI Taxonomy" id="1561998"/>
    <lineage>
        <taxon>Eukaryota</taxon>
        <taxon>Metazoa</taxon>
        <taxon>Ecdysozoa</taxon>
        <taxon>Nematoda</taxon>
        <taxon>Chromadorea</taxon>
        <taxon>Rhabditida</taxon>
        <taxon>Rhabditina</taxon>
        <taxon>Rhabditomorpha</taxon>
        <taxon>Rhabditoidea</taxon>
        <taxon>Rhabditidae</taxon>
        <taxon>Peloderinae</taxon>
        <taxon>Caenorhabditis</taxon>
    </lineage>
</organism>
<evidence type="ECO:0000313" key="4">
    <source>
        <dbReference type="WBParaSite" id="Csp11.Scaffold629.g15030.t1"/>
    </source>
</evidence>
<feature type="compositionally biased region" description="Low complexity" evidence="2">
    <location>
        <begin position="179"/>
        <end position="193"/>
    </location>
</feature>
<reference evidence="4" key="1">
    <citation type="submission" date="2016-11" db="UniProtKB">
        <authorList>
            <consortium name="WormBaseParasite"/>
        </authorList>
    </citation>
    <scope>IDENTIFICATION</scope>
</reference>
<dbReference type="STRING" id="1561998.A0A1I7U5E3"/>
<feature type="compositionally biased region" description="Pro residues" evidence="2">
    <location>
        <begin position="342"/>
        <end position="365"/>
    </location>
</feature>
<name>A0A1I7U5E3_9PELO</name>
<feature type="compositionally biased region" description="Polar residues" evidence="2">
    <location>
        <begin position="599"/>
        <end position="618"/>
    </location>
</feature>
<feature type="compositionally biased region" description="Polar residues" evidence="2">
    <location>
        <begin position="576"/>
        <end position="588"/>
    </location>
</feature>
<feature type="region of interest" description="Disordered" evidence="2">
    <location>
        <begin position="536"/>
        <end position="618"/>
    </location>
</feature>
<evidence type="ECO:0000256" key="2">
    <source>
        <dbReference type="SAM" id="MobiDB-lite"/>
    </source>
</evidence>
<feature type="compositionally biased region" description="Low complexity" evidence="2">
    <location>
        <begin position="560"/>
        <end position="570"/>
    </location>
</feature>
<feature type="region of interest" description="Disordered" evidence="2">
    <location>
        <begin position="170"/>
        <end position="208"/>
    </location>
</feature>
<feature type="region of interest" description="Disordered" evidence="2">
    <location>
        <begin position="15"/>
        <end position="142"/>
    </location>
</feature>
<protein>
    <submittedName>
        <fullName evidence="4">Homeobox protein cut-like</fullName>
    </submittedName>
</protein>
<dbReference type="WBParaSite" id="Csp11.Scaffold629.g15030.t1">
    <property type="protein sequence ID" value="Csp11.Scaffold629.g15030.t1"/>
    <property type="gene ID" value="Csp11.Scaffold629.g15030"/>
</dbReference>
<keyword evidence="3" id="KW-1185">Reference proteome</keyword>